<keyword evidence="2" id="KW-1185">Reference proteome</keyword>
<dbReference type="EMBL" id="NPEY01000002">
    <property type="protein sequence ID" value="OZT75634.1"/>
    <property type="molecule type" value="Genomic_DNA"/>
</dbReference>
<evidence type="ECO:0000313" key="2">
    <source>
        <dbReference type="Proteomes" id="UP000216538"/>
    </source>
</evidence>
<reference evidence="1 2" key="1">
    <citation type="submission" date="2017-07" db="EMBL/GenBank/DDBJ databases">
        <title>Shotgun whole genome sequences of three halophilic bacterial isolates.</title>
        <authorList>
            <person name="Pozzo T."/>
            <person name="Higdon S.M."/>
            <person name="Quillaguaman J."/>
        </authorList>
    </citation>
    <scope>NUCLEOTIDE SEQUENCE [LARGE SCALE GENOMIC DNA]</scope>
    <source>
        <strain evidence="1 2">LC1</strain>
    </source>
</reference>
<accession>A0ABX4GCY7</accession>
<proteinExistence type="predicted"/>
<protein>
    <submittedName>
        <fullName evidence="1">Uncharacterized protein</fullName>
    </submittedName>
</protein>
<comment type="caution">
    <text evidence="1">The sequence shown here is derived from an EMBL/GenBank/DDBJ whole genome shotgun (WGS) entry which is preliminary data.</text>
</comment>
<sequence>MPRRTIGVTHMLPKRLDINQESWRWLLDKRWKGMVSLQNDSAIGAIDPHWQPKQRGWPSSKT</sequence>
<evidence type="ECO:0000313" key="1">
    <source>
        <dbReference type="EMBL" id="OZT75634.1"/>
    </source>
</evidence>
<name>A0ABX4GCY7_9GAMM</name>
<dbReference type="RefSeq" id="WP_040479800.1">
    <property type="nucleotide sequence ID" value="NZ_JH393257.1"/>
</dbReference>
<gene>
    <name evidence="1" type="ORF">CE457_04395</name>
</gene>
<organism evidence="1 2">
    <name type="scientific">Vreelandella boliviensis LC1</name>
    <dbReference type="NCBI Taxonomy" id="1072583"/>
    <lineage>
        <taxon>Bacteria</taxon>
        <taxon>Pseudomonadati</taxon>
        <taxon>Pseudomonadota</taxon>
        <taxon>Gammaproteobacteria</taxon>
        <taxon>Oceanospirillales</taxon>
        <taxon>Halomonadaceae</taxon>
        <taxon>Vreelandella</taxon>
    </lineage>
</organism>
<dbReference type="Proteomes" id="UP000216538">
    <property type="component" value="Unassembled WGS sequence"/>
</dbReference>